<evidence type="ECO:0000313" key="1">
    <source>
        <dbReference type="EMBL" id="KAI5083386.1"/>
    </source>
</evidence>
<comment type="caution">
    <text evidence="1">The sequence shown here is derived from an EMBL/GenBank/DDBJ whole genome shotgun (WGS) entry which is preliminary data.</text>
</comment>
<keyword evidence="2" id="KW-1185">Reference proteome</keyword>
<reference evidence="1" key="1">
    <citation type="submission" date="2021-01" db="EMBL/GenBank/DDBJ databases">
        <title>Adiantum capillus-veneris genome.</title>
        <authorList>
            <person name="Fang Y."/>
            <person name="Liao Q."/>
        </authorList>
    </citation>
    <scope>NUCLEOTIDE SEQUENCE</scope>
    <source>
        <strain evidence="1">H3</strain>
        <tissue evidence="1">Leaf</tissue>
    </source>
</reference>
<dbReference type="EMBL" id="JABFUD020000002">
    <property type="protein sequence ID" value="KAI5083386.1"/>
    <property type="molecule type" value="Genomic_DNA"/>
</dbReference>
<organism evidence="1 2">
    <name type="scientific">Adiantum capillus-veneris</name>
    <name type="common">Maidenhair fern</name>
    <dbReference type="NCBI Taxonomy" id="13818"/>
    <lineage>
        <taxon>Eukaryota</taxon>
        <taxon>Viridiplantae</taxon>
        <taxon>Streptophyta</taxon>
        <taxon>Embryophyta</taxon>
        <taxon>Tracheophyta</taxon>
        <taxon>Polypodiopsida</taxon>
        <taxon>Polypodiidae</taxon>
        <taxon>Polypodiales</taxon>
        <taxon>Pteridineae</taxon>
        <taxon>Pteridaceae</taxon>
        <taxon>Vittarioideae</taxon>
        <taxon>Adiantum</taxon>
    </lineage>
</organism>
<gene>
    <name evidence="1" type="ORF">GOP47_0003129</name>
</gene>
<protein>
    <submittedName>
        <fullName evidence="1">Uncharacterized protein</fullName>
    </submittedName>
</protein>
<dbReference type="Proteomes" id="UP000886520">
    <property type="component" value="Chromosome 3"/>
</dbReference>
<sequence length="117" mass="13302">MKSSLDYLNELRNKHFEVSSQENDGLAKDVMQNAKIVAIARKYYIAVMFWKHPKVVECSSQSCDGDSGYVVAIYTRQGEGHCVGAQHTYRGLLAKRAWQRRGVWTCMGLQESNTAKR</sequence>
<dbReference type="OrthoDB" id="413649at2759"/>
<accession>A0A9D4VBE2</accession>
<proteinExistence type="predicted"/>
<dbReference type="AlphaFoldDB" id="A0A9D4VBE2"/>
<evidence type="ECO:0000313" key="2">
    <source>
        <dbReference type="Proteomes" id="UP000886520"/>
    </source>
</evidence>
<name>A0A9D4VBE2_ADICA</name>